<reference evidence="2" key="2">
    <citation type="submission" date="2017-07" db="EMBL/GenBank/DDBJ databases">
        <authorList>
            <person name="Sun Z.S."/>
            <person name="Albrecht U."/>
            <person name="Echele G."/>
            <person name="Lee C.C."/>
        </authorList>
    </citation>
    <scope>NUCLEOTIDE SEQUENCE</scope>
    <source>
        <strain evidence="2">U_Ps8.1ii</strain>
    </source>
</reference>
<organism evidence="2">
    <name type="scientific">Conus praecellens</name>
    <name type="common">Admirable cone</name>
    <dbReference type="NCBI Taxonomy" id="128530"/>
    <lineage>
        <taxon>Eukaryota</taxon>
        <taxon>Metazoa</taxon>
        <taxon>Spiralia</taxon>
        <taxon>Lophotrochozoa</taxon>
        <taxon>Mollusca</taxon>
        <taxon>Gastropoda</taxon>
        <taxon>Caenogastropoda</taxon>
        <taxon>Neogastropoda</taxon>
        <taxon>Conoidea</taxon>
        <taxon>Conidae</taxon>
        <taxon>Conus</taxon>
        <taxon>Turriconus</taxon>
    </lineage>
</organism>
<sequence length="80" mass="8838">MNKMGFFLTLTIAMLLTSLIRTDGAEKLKIKRDCPSNCVTCGKGPKCGCCDNARCINELCQIVGGRRGSNRNVDYYDNNN</sequence>
<accession>A0A291C2X8</accession>
<name>A0A291C2X8_CONPC</name>
<dbReference type="EMBL" id="MF576985">
    <property type="protein sequence ID" value="ATF27819.1"/>
    <property type="molecule type" value="mRNA"/>
</dbReference>
<keyword evidence="1" id="KW-0732">Signal</keyword>
<feature type="signal peptide" evidence="1">
    <location>
        <begin position="1"/>
        <end position="24"/>
    </location>
</feature>
<reference evidence="2" key="1">
    <citation type="journal article" date="2017" name="Genome Biol. Evol.">
        <title>Divergence of the Venom Exogene Repertoire in Two Sister Species of Turriconus.</title>
        <authorList>
            <person name="Li Q."/>
            <person name="Barghi N."/>
            <person name="Lu A."/>
            <person name="Fedosov A.E."/>
            <person name="Bandyopadhyay P.K."/>
            <person name="Lluisma A.O."/>
            <person name="Concepcion G.P."/>
            <person name="Yandell M."/>
            <person name="Olivera B.M."/>
            <person name="Safavi-Hemami H."/>
        </authorList>
    </citation>
    <scope>NUCLEOTIDE SEQUENCE</scope>
    <source>
        <strain evidence="2">U_Ps8.1ii</strain>
    </source>
</reference>
<evidence type="ECO:0000313" key="2">
    <source>
        <dbReference type="EMBL" id="ATF27819.1"/>
    </source>
</evidence>
<evidence type="ECO:0000256" key="1">
    <source>
        <dbReference type="SAM" id="SignalP"/>
    </source>
</evidence>
<protein>
    <submittedName>
        <fullName evidence="2">Conotoxin</fullName>
    </submittedName>
</protein>
<feature type="chain" id="PRO_5012990777" evidence="1">
    <location>
        <begin position="25"/>
        <end position="80"/>
    </location>
</feature>
<proteinExistence type="evidence at transcript level"/>
<dbReference type="AlphaFoldDB" id="A0A291C2X8"/>